<dbReference type="NCBIfam" id="NF037995">
    <property type="entry name" value="TRAP_S1"/>
    <property type="match status" value="1"/>
</dbReference>
<evidence type="ECO:0000256" key="3">
    <source>
        <dbReference type="PIRSR" id="PIRSR039026-2"/>
    </source>
</evidence>
<feature type="binding site" evidence="2">
    <location>
        <position position="160"/>
    </location>
    <ligand>
        <name>substrate</name>
    </ligand>
</feature>
<feature type="binding site" evidence="3">
    <location>
        <position position="244"/>
    </location>
    <ligand>
        <name>substrate</name>
    </ligand>
</feature>
<feature type="binding site" evidence="3">
    <location>
        <position position="219"/>
    </location>
    <ligand>
        <name>Na(+)</name>
        <dbReference type="ChEBI" id="CHEBI:29101"/>
    </ligand>
</feature>
<keyword evidence="3" id="KW-0479">Metal-binding</keyword>
<dbReference type="InterPro" id="IPR038404">
    <property type="entry name" value="TRAP_DctP_sf"/>
</dbReference>
<sequence>MKISSLTRMALVAAVSATLVLAVTAHAQQARTMKIQSAVPPSSTTQDALKFFADRVDKLTAGQLKIEALPGGAIVPPFEILDAAHKKVIDGAWGISYWWFGKNKAATLFANTPAGIAGMDPVDFIGWVYEGGGLDLWNEFYQKELKLNLVAFPSMPPSPQALGWFKRPIKDLNDFRGMKCRQTGIVAELYSKMGMAVVNMPGGEILPAAERGTIDCAEWVGGIEDQRLGLHTVWKYHYTPGMHESASVAEIAFNKEVWDSLPPQNKEAIKSAVSETFLRWWASYQRQNADAIAEFAEKHGVKLLTTPPEVNQAFLKTWDEFAAAESAKNPFFKKVYDSQRAYAAKVVPAKRFMFPPYAFQADYYWPPKEGK</sequence>
<evidence type="ECO:0000256" key="1">
    <source>
        <dbReference type="ARBA" id="ARBA00022729"/>
    </source>
</evidence>
<reference evidence="5 6" key="1">
    <citation type="submission" date="2020-03" db="EMBL/GenBank/DDBJ databases">
        <title>Bradyrhizobium diversity isolated from nodules of Muelleranthus trifoliolatus.</title>
        <authorList>
            <person name="Klepa M."/>
            <person name="Helene L."/>
            <person name="Hungria M."/>
        </authorList>
    </citation>
    <scope>NUCLEOTIDE SEQUENCE [LARGE SCALE GENOMIC DNA]</scope>
    <source>
        <strain evidence="5 6">WSM 1744</strain>
    </source>
</reference>
<dbReference type="GO" id="GO:0046872">
    <property type="term" value="F:metal ion binding"/>
    <property type="evidence" value="ECO:0007669"/>
    <property type="project" value="UniProtKB-KW"/>
</dbReference>
<dbReference type="RefSeq" id="WP_171712497.1">
    <property type="nucleotide sequence ID" value="NZ_JAAVLW010000007.1"/>
</dbReference>
<dbReference type="InterPro" id="IPR026289">
    <property type="entry name" value="SBP_TakP-like"/>
</dbReference>
<feature type="chain" id="PRO_5030828509" evidence="4">
    <location>
        <begin position="28"/>
        <end position="371"/>
    </location>
</feature>
<evidence type="ECO:0000313" key="6">
    <source>
        <dbReference type="Proteomes" id="UP000528734"/>
    </source>
</evidence>
<dbReference type="EMBL" id="JAAVLW010000007">
    <property type="protein sequence ID" value="NOJ49440.1"/>
    <property type="molecule type" value="Genomic_DNA"/>
</dbReference>
<accession>A0A7Y4M4T1</accession>
<feature type="binding site" evidence="2">
    <location>
        <position position="181"/>
    </location>
    <ligand>
        <name>substrate</name>
    </ligand>
</feature>
<comment type="caution">
    <text evidence="5">The sequence shown here is derived from an EMBL/GenBank/DDBJ whole genome shotgun (WGS) entry which is preliminary data.</text>
</comment>
<dbReference type="AlphaFoldDB" id="A0A7Y4M4T1"/>
<evidence type="ECO:0000256" key="4">
    <source>
        <dbReference type="SAM" id="SignalP"/>
    </source>
</evidence>
<dbReference type="PANTHER" id="PTHR33376:SF5">
    <property type="entry name" value="EXTRACYTOPLASMIC SOLUTE RECEPTOR PROTEIN"/>
    <property type="match status" value="1"/>
</dbReference>
<proteinExistence type="predicted"/>
<evidence type="ECO:0000256" key="2">
    <source>
        <dbReference type="PIRSR" id="PIRSR039026-1"/>
    </source>
</evidence>
<gene>
    <name evidence="5" type="ORF">HCN50_24865</name>
</gene>
<feature type="signal peptide" evidence="4">
    <location>
        <begin position="1"/>
        <end position="27"/>
    </location>
</feature>
<name>A0A7Y4M4T1_9BRAD</name>
<protein>
    <submittedName>
        <fullName evidence="5">TRAP transporter substrate-binding protein</fullName>
    </submittedName>
</protein>
<dbReference type="GO" id="GO:0055085">
    <property type="term" value="P:transmembrane transport"/>
    <property type="evidence" value="ECO:0007669"/>
    <property type="project" value="InterPro"/>
</dbReference>
<feature type="binding site" evidence="3">
    <location>
        <position position="218"/>
    </location>
    <ligand>
        <name>substrate</name>
    </ligand>
</feature>
<dbReference type="GO" id="GO:0031317">
    <property type="term" value="C:tripartite ATP-independent periplasmic transporter complex"/>
    <property type="evidence" value="ECO:0007669"/>
    <property type="project" value="InterPro"/>
</dbReference>
<dbReference type="Proteomes" id="UP000528734">
    <property type="component" value="Unassembled WGS sequence"/>
</dbReference>
<organism evidence="5 6">
    <name type="scientific">Bradyrhizobium archetypum</name>
    <dbReference type="NCBI Taxonomy" id="2721160"/>
    <lineage>
        <taxon>Bacteria</taxon>
        <taxon>Pseudomonadati</taxon>
        <taxon>Pseudomonadota</taxon>
        <taxon>Alphaproteobacteria</taxon>
        <taxon>Hyphomicrobiales</taxon>
        <taxon>Nitrobacteraceae</taxon>
        <taxon>Bradyrhizobium</taxon>
    </lineage>
</organism>
<keyword evidence="1 4" id="KW-0732">Signal</keyword>
<dbReference type="InterPro" id="IPR018389">
    <property type="entry name" value="DctP_fam"/>
</dbReference>
<evidence type="ECO:0000313" key="5">
    <source>
        <dbReference type="EMBL" id="NOJ49440.1"/>
    </source>
</evidence>
<dbReference type="PANTHER" id="PTHR33376">
    <property type="match status" value="1"/>
</dbReference>
<dbReference type="PIRSF" id="PIRSF039026">
    <property type="entry name" value="SiaP"/>
    <property type="match status" value="1"/>
</dbReference>
<dbReference type="Pfam" id="PF03480">
    <property type="entry name" value="DctP"/>
    <property type="match status" value="1"/>
</dbReference>
<keyword evidence="6" id="KW-1185">Reference proteome</keyword>
<dbReference type="Gene3D" id="3.40.190.10">
    <property type="entry name" value="Periplasmic binding protein-like II"/>
    <property type="match status" value="1"/>
</dbReference>
<dbReference type="CDD" id="cd13604">
    <property type="entry name" value="PBP2_TRAP_ketoacid_lactate_like"/>
    <property type="match status" value="1"/>
</dbReference>
<dbReference type="Gene3D" id="3.40.190.170">
    <property type="entry name" value="Bacterial extracellular solute-binding protein, family 7"/>
    <property type="match status" value="1"/>
</dbReference>